<evidence type="ECO:0000313" key="1">
    <source>
        <dbReference type="EMBL" id="MDP9922860.1"/>
    </source>
</evidence>
<gene>
    <name evidence="1" type="ORF">J2W25_001881</name>
</gene>
<comment type="caution">
    <text evidence="1">The sequence shown here is derived from an EMBL/GenBank/DDBJ whole genome shotgun (WGS) entry which is preliminary data.</text>
</comment>
<proteinExistence type="predicted"/>
<dbReference type="EMBL" id="JAUSRR010000003">
    <property type="protein sequence ID" value="MDP9922860.1"/>
    <property type="molecule type" value="Genomic_DNA"/>
</dbReference>
<sequence length="73" mass="7930">MAKLLMHTATVTLSLPFDIGSDAEVAALRSAGIPVDALGNAAFGYLFMRLSNNRCDNIFRWFATGLEQKSPEP</sequence>
<reference evidence="1" key="1">
    <citation type="submission" date="2023-07" db="EMBL/GenBank/DDBJ databases">
        <title>Sorghum-associated microbial communities from plants grown in Nebraska, USA.</title>
        <authorList>
            <person name="Schachtman D."/>
        </authorList>
    </citation>
    <scope>NUCLEOTIDE SEQUENCE</scope>
    <source>
        <strain evidence="1">DS2795</strain>
    </source>
</reference>
<accession>A0AAW8DTH1</accession>
<protein>
    <submittedName>
        <fullName evidence="1">Uncharacterized protein</fullName>
    </submittedName>
</protein>
<name>A0AAW8DTH1_9BURK</name>
<dbReference type="AlphaFoldDB" id="A0AAW8DTH1"/>
<organism evidence="1 2">
    <name type="scientific">Variovorax boronicumulans</name>
    <dbReference type="NCBI Taxonomy" id="436515"/>
    <lineage>
        <taxon>Bacteria</taxon>
        <taxon>Pseudomonadati</taxon>
        <taxon>Pseudomonadota</taxon>
        <taxon>Betaproteobacteria</taxon>
        <taxon>Burkholderiales</taxon>
        <taxon>Comamonadaceae</taxon>
        <taxon>Variovorax</taxon>
    </lineage>
</organism>
<dbReference type="RefSeq" id="WP_307636433.1">
    <property type="nucleotide sequence ID" value="NZ_JAUSRR010000003.1"/>
</dbReference>
<dbReference type="Proteomes" id="UP001244295">
    <property type="component" value="Unassembled WGS sequence"/>
</dbReference>
<evidence type="ECO:0000313" key="2">
    <source>
        <dbReference type="Proteomes" id="UP001244295"/>
    </source>
</evidence>